<feature type="signal peptide" evidence="2">
    <location>
        <begin position="1"/>
        <end position="22"/>
    </location>
</feature>
<feature type="domain" description="EF-hand" evidence="3">
    <location>
        <begin position="123"/>
        <end position="146"/>
    </location>
</feature>
<dbReference type="Proteomes" id="UP000199517">
    <property type="component" value="Unassembled WGS sequence"/>
</dbReference>
<dbReference type="Gene3D" id="1.10.238.10">
    <property type="entry name" value="EF-hand"/>
    <property type="match status" value="1"/>
</dbReference>
<dbReference type="SUPFAM" id="SSF47473">
    <property type="entry name" value="EF-hand"/>
    <property type="match status" value="1"/>
</dbReference>
<evidence type="ECO:0000313" key="5">
    <source>
        <dbReference type="Proteomes" id="UP000199517"/>
    </source>
</evidence>
<accession>A0A1I1Z520</accession>
<feature type="chain" id="PRO_5011773016" description="EF-hand domain-containing protein" evidence="2">
    <location>
        <begin position="23"/>
        <end position="195"/>
    </location>
</feature>
<dbReference type="AlphaFoldDB" id="A0A1I1Z520"/>
<dbReference type="EMBL" id="FOMQ01000023">
    <property type="protein sequence ID" value="SFE26851.1"/>
    <property type="molecule type" value="Genomic_DNA"/>
</dbReference>
<dbReference type="InterPro" id="IPR018247">
    <property type="entry name" value="EF_Hand_1_Ca_BS"/>
</dbReference>
<name>A0A1I1Z520_9BURK</name>
<feature type="region of interest" description="Disordered" evidence="1">
    <location>
        <begin position="22"/>
        <end position="41"/>
    </location>
</feature>
<keyword evidence="5" id="KW-1185">Reference proteome</keyword>
<evidence type="ECO:0000256" key="2">
    <source>
        <dbReference type="SAM" id="SignalP"/>
    </source>
</evidence>
<dbReference type="InterPro" id="IPR011992">
    <property type="entry name" value="EF-hand-dom_pair"/>
</dbReference>
<evidence type="ECO:0000259" key="3">
    <source>
        <dbReference type="PROSITE" id="PS50222"/>
    </source>
</evidence>
<sequence length="195" mass="19515">MSPIVSGLASVASMLFNAASSAKPVSGQTKPDRAPAPEPSSIVTLSQDASALARLADQGVLTASTAADARSGAVAGRGAAGVATGAALQASGANRAVSKEDFQALLTRFGATDAQKEQLTAGFDTDNDGSITRDEFLKRVAQTTGPQSGGEFAQSLLQLMDRGPGGNADGSVGAGEFSAFSTAFATVSQRFRTAA</sequence>
<keyword evidence="2" id="KW-0732">Signal</keyword>
<reference evidence="5" key="1">
    <citation type="submission" date="2016-10" db="EMBL/GenBank/DDBJ databases">
        <authorList>
            <person name="Varghese N."/>
            <person name="Submissions S."/>
        </authorList>
    </citation>
    <scope>NUCLEOTIDE SEQUENCE [LARGE SCALE GENOMIC DNA]</scope>
    <source>
        <strain evidence="5">DSM 7481</strain>
    </source>
</reference>
<gene>
    <name evidence="4" type="ORF">SAMN04489710_12322</name>
</gene>
<dbReference type="PROSITE" id="PS00018">
    <property type="entry name" value="EF_HAND_1"/>
    <property type="match status" value="1"/>
</dbReference>
<protein>
    <recommendedName>
        <fullName evidence="3">EF-hand domain-containing protein</fullName>
    </recommendedName>
</protein>
<dbReference type="PROSITE" id="PS50222">
    <property type="entry name" value="EF_HAND_2"/>
    <property type="match status" value="1"/>
</dbReference>
<dbReference type="CDD" id="cd00051">
    <property type="entry name" value="EFh"/>
    <property type="match status" value="1"/>
</dbReference>
<dbReference type="OrthoDB" id="8812137at2"/>
<proteinExistence type="predicted"/>
<evidence type="ECO:0000256" key="1">
    <source>
        <dbReference type="SAM" id="MobiDB-lite"/>
    </source>
</evidence>
<dbReference type="RefSeq" id="WP_092957480.1">
    <property type="nucleotide sequence ID" value="NZ_FOMQ01000023.1"/>
</dbReference>
<dbReference type="GO" id="GO:0005509">
    <property type="term" value="F:calcium ion binding"/>
    <property type="evidence" value="ECO:0007669"/>
    <property type="project" value="InterPro"/>
</dbReference>
<dbReference type="InterPro" id="IPR002048">
    <property type="entry name" value="EF_hand_dom"/>
</dbReference>
<organism evidence="4 5">
    <name type="scientific">Paracidovorax konjaci</name>
    <dbReference type="NCBI Taxonomy" id="32040"/>
    <lineage>
        <taxon>Bacteria</taxon>
        <taxon>Pseudomonadati</taxon>
        <taxon>Pseudomonadota</taxon>
        <taxon>Betaproteobacteria</taxon>
        <taxon>Burkholderiales</taxon>
        <taxon>Comamonadaceae</taxon>
        <taxon>Paracidovorax</taxon>
    </lineage>
</organism>
<evidence type="ECO:0000313" key="4">
    <source>
        <dbReference type="EMBL" id="SFE26851.1"/>
    </source>
</evidence>